<feature type="transmembrane region" description="Helical" evidence="1">
    <location>
        <begin position="37"/>
        <end position="54"/>
    </location>
</feature>
<feature type="domain" description="Sensor histidine kinase NatK-like C-terminal" evidence="2">
    <location>
        <begin position="333"/>
        <end position="433"/>
    </location>
</feature>
<reference evidence="4 5" key="1">
    <citation type="journal article" date="2017" name="Genome Announc.">
        <title>Draft Genome Sequence of a Sporulating and Motile Strain of Lachnotalea glycerini Isolated from Water in Quebec City, Canada.</title>
        <authorList>
            <person name="Maheux A.F."/>
            <person name="Boudreau D.K."/>
            <person name="Berube E."/>
            <person name="Boissinot M."/>
            <person name="Raymond F."/>
            <person name="Brodeur S."/>
            <person name="Corbeil J."/>
            <person name="Isabel S."/>
            <person name="Omar R.F."/>
            <person name="Bergeron M.G."/>
        </authorList>
    </citation>
    <scope>NUCLEOTIDE SEQUENCE [LARGE SCALE GENOMIC DNA]</scope>
    <source>
        <strain evidence="4 5">CCRI-19302</strain>
    </source>
</reference>
<accession>A0A255I3X9</accession>
<sequence length="436" mass="50544">MYLYLQSFLIVVLETFCCKIFFEAFGDKRSKHNVWKYYGQLTLMIFIIYLSAVYLADFFIIKQVLVISFIALVFYNYINVRIKTAVVLSVLFQSLLLVGDYLSYSIIKVLSLNNCILERHYLTSSNLVIVVCKISLFLLVIAIKKNISNVSTEILGDWEWLRFLFFPIFTIGTITAMISSFGTIENQKQANVLIIIALGLIGMNITVFYLVADIIERELKIHQNNIFEMQVKNQTSMYQSISENFDKQKRKTHEYKNQIICIESLIRNKKYSELECYVKEIGGNLSRELDAIDTNNVIVNAILNTKYQEAIEKNIVFVFKINDLSKIQISDEDLVIILSNLLNNALEACERCIDKRILKLKLIMEEDNIIISVKNTYQDPIDIDNGEIKTTKWEHKEEHGNGIKNIIITIEKYNGSYIINNNQNEFYFSIIIPSNC</sequence>
<comment type="caution">
    <text evidence="4">The sequence shown here is derived from an EMBL/GenBank/DDBJ whole genome shotgun (WGS) entry which is preliminary data.</text>
</comment>
<dbReference type="SUPFAM" id="SSF55874">
    <property type="entry name" value="ATPase domain of HSP90 chaperone/DNA topoisomerase II/histidine kinase"/>
    <property type="match status" value="1"/>
</dbReference>
<evidence type="ECO:0000259" key="2">
    <source>
        <dbReference type="Pfam" id="PF14501"/>
    </source>
</evidence>
<evidence type="ECO:0000313" key="6">
    <source>
        <dbReference type="Proteomes" id="UP000247523"/>
    </source>
</evidence>
<protein>
    <submittedName>
        <fullName evidence="4">ATP-binding protein</fullName>
    </submittedName>
    <submittedName>
        <fullName evidence="3">GHKL domain-containing protein</fullName>
    </submittedName>
</protein>
<feature type="transmembrane region" description="Helical" evidence="1">
    <location>
        <begin position="60"/>
        <end position="78"/>
    </location>
</feature>
<feature type="transmembrane region" description="Helical" evidence="1">
    <location>
        <begin position="190"/>
        <end position="212"/>
    </location>
</feature>
<dbReference type="GO" id="GO:0005524">
    <property type="term" value="F:ATP binding"/>
    <property type="evidence" value="ECO:0007669"/>
    <property type="project" value="UniProtKB-KW"/>
</dbReference>
<dbReference type="PANTHER" id="PTHR40448">
    <property type="entry name" value="TWO-COMPONENT SENSOR HISTIDINE KINASE"/>
    <property type="match status" value="1"/>
</dbReference>
<feature type="transmembrane region" description="Helical" evidence="1">
    <location>
        <begin position="85"/>
        <end position="107"/>
    </location>
</feature>
<dbReference type="Gene3D" id="3.30.565.10">
    <property type="entry name" value="Histidine kinase-like ATPase, C-terminal domain"/>
    <property type="match status" value="1"/>
</dbReference>
<keyword evidence="1" id="KW-1133">Transmembrane helix</keyword>
<dbReference type="Pfam" id="PF14501">
    <property type="entry name" value="HATPase_c_5"/>
    <property type="match status" value="1"/>
</dbReference>
<dbReference type="CDD" id="cd16935">
    <property type="entry name" value="HATPase_AgrC-ComD-like"/>
    <property type="match status" value="1"/>
</dbReference>
<dbReference type="EMBL" id="QICS01000002">
    <property type="protein sequence ID" value="PXV93811.1"/>
    <property type="molecule type" value="Genomic_DNA"/>
</dbReference>
<dbReference type="Proteomes" id="UP000247523">
    <property type="component" value="Unassembled WGS sequence"/>
</dbReference>
<name>A0A255I3X9_9FIRM</name>
<evidence type="ECO:0000313" key="5">
    <source>
        <dbReference type="Proteomes" id="UP000216411"/>
    </source>
</evidence>
<dbReference type="GO" id="GO:0042802">
    <property type="term" value="F:identical protein binding"/>
    <property type="evidence" value="ECO:0007669"/>
    <property type="project" value="TreeGrafter"/>
</dbReference>
<evidence type="ECO:0000313" key="4">
    <source>
        <dbReference type="EMBL" id="RDY30946.1"/>
    </source>
</evidence>
<dbReference type="InterPro" id="IPR036890">
    <property type="entry name" value="HATPase_C_sf"/>
</dbReference>
<dbReference type="EMBL" id="NOKA02000025">
    <property type="protein sequence ID" value="RDY30946.1"/>
    <property type="molecule type" value="Genomic_DNA"/>
</dbReference>
<dbReference type="InterPro" id="IPR032834">
    <property type="entry name" value="NatK-like_C"/>
</dbReference>
<keyword evidence="4" id="KW-0547">Nucleotide-binding</keyword>
<keyword evidence="1" id="KW-0812">Transmembrane</keyword>
<reference evidence="4" key="3">
    <citation type="submission" date="2018-07" db="EMBL/GenBank/DDBJ databases">
        <authorList>
            <person name="Quirk P.G."/>
            <person name="Krulwich T.A."/>
        </authorList>
    </citation>
    <scope>NUCLEOTIDE SEQUENCE</scope>
    <source>
        <strain evidence="4">CCRI-19302</strain>
    </source>
</reference>
<dbReference type="PANTHER" id="PTHR40448:SF1">
    <property type="entry name" value="TWO-COMPONENT SENSOR HISTIDINE KINASE"/>
    <property type="match status" value="1"/>
</dbReference>
<dbReference type="OrthoDB" id="9813149at2"/>
<keyword evidence="5" id="KW-1185">Reference proteome</keyword>
<evidence type="ECO:0000256" key="1">
    <source>
        <dbReference type="SAM" id="Phobius"/>
    </source>
</evidence>
<keyword evidence="1" id="KW-0472">Membrane</keyword>
<feature type="transmembrane region" description="Helical" evidence="1">
    <location>
        <begin position="127"/>
        <end position="143"/>
    </location>
</feature>
<feature type="transmembrane region" description="Helical" evidence="1">
    <location>
        <begin position="6"/>
        <end position="25"/>
    </location>
</feature>
<dbReference type="RefSeq" id="WP_094379254.1">
    <property type="nucleotide sequence ID" value="NZ_NOKA02000025.1"/>
</dbReference>
<dbReference type="AlphaFoldDB" id="A0A255I3X9"/>
<gene>
    <name evidence="3" type="ORF">C8E03_102586</name>
    <name evidence="4" type="ORF">CG710_012330</name>
</gene>
<proteinExistence type="predicted"/>
<evidence type="ECO:0000313" key="3">
    <source>
        <dbReference type="EMBL" id="PXV93811.1"/>
    </source>
</evidence>
<feature type="transmembrane region" description="Helical" evidence="1">
    <location>
        <begin position="163"/>
        <end position="184"/>
    </location>
</feature>
<dbReference type="Proteomes" id="UP000216411">
    <property type="component" value="Unassembled WGS sequence"/>
</dbReference>
<organism evidence="4 5">
    <name type="scientific">Lachnotalea glycerini</name>
    <dbReference type="NCBI Taxonomy" id="1763509"/>
    <lineage>
        <taxon>Bacteria</taxon>
        <taxon>Bacillati</taxon>
        <taxon>Bacillota</taxon>
        <taxon>Clostridia</taxon>
        <taxon>Lachnospirales</taxon>
        <taxon>Lachnospiraceae</taxon>
        <taxon>Lachnotalea</taxon>
    </lineage>
</organism>
<reference evidence="3 6" key="2">
    <citation type="submission" date="2018-05" db="EMBL/GenBank/DDBJ databases">
        <title>Genomic Encyclopedia of Type Strains, Phase IV (KMG-IV): sequencing the most valuable type-strain genomes for metagenomic binning, comparative biology and taxonomic classification.</title>
        <authorList>
            <person name="Goeker M."/>
        </authorList>
    </citation>
    <scope>NUCLEOTIDE SEQUENCE [LARGE SCALE GENOMIC DNA]</scope>
    <source>
        <strain evidence="3 6">DSM 28816</strain>
    </source>
</reference>
<keyword evidence="4" id="KW-0067">ATP-binding</keyword>